<proteinExistence type="predicted"/>
<name>A0ACC1T199_9APHY</name>
<evidence type="ECO:0000313" key="1">
    <source>
        <dbReference type="EMBL" id="KAJ3550514.1"/>
    </source>
</evidence>
<gene>
    <name evidence="1" type="ORF">NM688_g5060</name>
</gene>
<keyword evidence="2" id="KW-1185">Reference proteome</keyword>
<accession>A0ACC1T199</accession>
<evidence type="ECO:0000313" key="2">
    <source>
        <dbReference type="Proteomes" id="UP001148662"/>
    </source>
</evidence>
<protein>
    <submittedName>
        <fullName evidence="1">Uncharacterized protein</fullName>
    </submittedName>
</protein>
<dbReference type="Proteomes" id="UP001148662">
    <property type="component" value="Unassembled WGS sequence"/>
</dbReference>
<reference evidence="1" key="1">
    <citation type="submission" date="2022-07" db="EMBL/GenBank/DDBJ databases">
        <title>Genome Sequence of Phlebia brevispora.</title>
        <authorList>
            <person name="Buettner E."/>
        </authorList>
    </citation>
    <scope>NUCLEOTIDE SEQUENCE</scope>
    <source>
        <strain evidence="1">MPL23</strain>
    </source>
</reference>
<dbReference type="EMBL" id="JANHOG010000899">
    <property type="protein sequence ID" value="KAJ3550514.1"/>
    <property type="molecule type" value="Genomic_DNA"/>
</dbReference>
<organism evidence="1 2">
    <name type="scientific">Phlebia brevispora</name>
    <dbReference type="NCBI Taxonomy" id="194682"/>
    <lineage>
        <taxon>Eukaryota</taxon>
        <taxon>Fungi</taxon>
        <taxon>Dikarya</taxon>
        <taxon>Basidiomycota</taxon>
        <taxon>Agaricomycotina</taxon>
        <taxon>Agaricomycetes</taxon>
        <taxon>Polyporales</taxon>
        <taxon>Meruliaceae</taxon>
        <taxon>Phlebia</taxon>
    </lineage>
</organism>
<comment type="caution">
    <text evidence="1">The sequence shown here is derived from an EMBL/GenBank/DDBJ whole genome shotgun (WGS) entry which is preliminary data.</text>
</comment>
<sequence length="1392" mass="157186">MEFLNEGLATVQHRLAFVATDPIDWKFYVQVFSWGVCAFESYLLLRQYPLYSKTVPPRALAEHFSPEVFKASQEYGKDKAKFAFVTGIYKQIIDSALLQYGAYAWAWDVAGRAISKLGYSEQYEITQSLVFVAILYFVSTIPSLPLSVYSTFVLEERHGFNKTTPSLFITDLLKSWVIGIAIGGPFLAAFLWVFKWAGDRFIPWLMAFMLAFQISMVIIYPTVIQPLFNKLSPLADGELRTRIEALASKLKFPLKHLYEIDGSKRSSHSNAYFFGLPWSKHIVIFDTLIKESKPEEVEAVLAHELGHWFFMHPTKLLLVSQVHLFTILSLFPAFMHAPPVLRAFDFPKQVAARPPTMVAFLIFQMILTPLEAIVGIAMNAVSRRFEYQADRFACELKDKLKNEDMADMGTRLGRALVQLHVKNLSTVWVDWLYSAYHHSHPTLTERLKALESYGISCVKVVSVTRLPSRCDRMAVRVTHGHTRRTAKYGAVFHGHNPPERGTSGRTFDITASHFIPQTVRAKHRFECGYGAGAILMMEVCHGTKDLLLGGTIFPQHLIAGCWTALIRDGSGDLRSRSAKMAPYEGSRFFVLFNHLLCKRPSARPVLHSLAHAPIQDAASLLQQLTSPVKQTEAVTSRKDVQNSSTVQQTPTDPAFLLHHLSQCPDDACVTYTDLPRTQKKLIQRVLKPAGSEKTIYDPFSDFLTYLSGRIYNLLPTAVQEENAVIEFVPNGERRMVGHPGQLELSASYAPDCVGVEGLRADFVVRTRKGRPEYGSIPYHRASTLIEIKPRSKHGVLQSISYAWYHMQARPDRPGVYCLAANPEYYQITWVDPLGPVSSERYKWKDGNNYQLYPLLCFMYSLYVPPAGHITKDPSINVHNVTIPEKPTWDIRSAGKTYENCKLVSFQPPWGRRTTVFLHVKDGVRTIVKDYYRDNKRRFKEENLIAQIHSNGLVPGVIRLEHHEEVKANGEVITTAQRAKPNDESVELRTKMRFIFSSVGKKLDKVSSLKELLMVFFDLNEIHRALLHMGVLHRDISANNVLICPTHRFSKGNIQLSSNPRLISDILRSETNDTTVDHSTCLLIDFDNSANLFSSTKGAKEDVKVLAQRTGTPMYIARAVSAGALLPKQWHRKFYPMPELSGKARELYDEAWGAASYEEYCDRDGRCHGSVVPDKDALEVLFDKLTTEPLCHRPRHDVESMFWTLFVTVLKAVPKSDLHDAQSGAFIRTWGIFEQHAIGPLPSFVSDSRDSILRDLIEEGPRFLSSVLHPAFVKTPLPRVLVKLAHHIAPEYELLEGIGKADHLHEAWRRLLLECLAEIDGSPGLDVELDPGARRGRKLKRGRLNGSYDGGPDTDDDGDARGKPRARTTEPQGLHSLGGLNPLQYVHTCRTII</sequence>